<dbReference type="PANTHER" id="PTHR22850">
    <property type="entry name" value="WD40 REPEAT FAMILY"/>
    <property type="match status" value="1"/>
</dbReference>
<dbReference type="STRING" id="796925.A0A137PIA2"/>
<name>A0A137PIA2_CONC2</name>
<dbReference type="InterPro" id="IPR050459">
    <property type="entry name" value="WD_repeat_RBAP46/RBAP48/MSI1"/>
</dbReference>
<dbReference type="OrthoDB" id="9890280at2759"/>
<keyword evidence="2" id="KW-0677">Repeat</keyword>
<dbReference type="InterPro" id="IPR015943">
    <property type="entry name" value="WD40/YVTN_repeat-like_dom_sf"/>
</dbReference>
<evidence type="ECO:0000256" key="1">
    <source>
        <dbReference type="ARBA" id="ARBA00022574"/>
    </source>
</evidence>
<dbReference type="InterPro" id="IPR036322">
    <property type="entry name" value="WD40_repeat_dom_sf"/>
</dbReference>
<dbReference type="PROSITE" id="PS00678">
    <property type="entry name" value="WD_REPEATS_1"/>
    <property type="match status" value="1"/>
</dbReference>
<accession>A0A137PIA2</accession>
<dbReference type="Proteomes" id="UP000070444">
    <property type="component" value="Unassembled WGS sequence"/>
</dbReference>
<gene>
    <name evidence="4" type="ORF">CONCODRAFT_2226</name>
</gene>
<sequence length="376" mass="42558">MLNPQVFFIPYLGEQVDNDTFYIPLLICFNESNVLYNQKYYDISVHKYASVAFQPNKKTIAEKSINKINDLGLNGMETDQPIYPYINRFVIEKSKNVRVSESQIMSILSNGDIYVNRIEDEFYNNPLRTQKIHCNGYNPTYAIDIYKHKRVVACKTGAVLLFDSSSGANKLNPISTGNFSLFETTPNNQNSSLIQDLSISQCSTEIIFGVTSKSQMIMWDSREAFVNIYKGLHNGSINTVSLHPSEGIYLATGGSDKLVKIWDLRKLNTNYKGSATPLDSIVNHTGKINQVVWNPRVIDTLASCSDDGKVNIYKFNRFTTESDFLFAHYGHRSPVKWLDWLALNEGSLTIASVSSSHGDYFPCLQVWESDLGSFEY</sequence>
<evidence type="ECO:0000256" key="3">
    <source>
        <dbReference type="PROSITE-ProRule" id="PRU00221"/>
    </source>
</evidence>
<dbReference type="SMART" id="SM00320">
    <property type="entry name" value="WD40"/>
    <property type="match status" value="3"/>
</dbReference>
<keyword evidence="5" id="KW-1185">Reference proteome</keyword>
<organism evidence="4 5">
    <name type="scientific">Conidiobolus coronatus (strain ATCC 28846 / CBS 209.66 / NRRL 28638)</name>
    <name type="common">Delacroixia coronata</name>
    <dbReference type="NCBI Taxonomy" id="796925"/>
    <lineage>
        <taxon>Eukaryota</taxon>
        <taxon>Fungi</taxon>
        <taxon>Fungi incertae sedis</taxon>
        <taxon>Zoopagomycota</taxon>
        <taxon>Entomophthoromycotina</taxon>
        <taxon>Entomophthoromycetes</taxon>
        <taxon>Entomophthorales</taxon>
        <taxon>Ancylistaceae</taxon>
        <taxon>Conidiobolus</taxon>
    </lineage>
</organism>
<dbReference type="Gene3D" id="2.130.10.10">
    <property type="entry name" value="YVTN repeat-like/Quinoprotein amine dehydrogenase"/>
    <property type="match status" value="1"/>
</dbReference>
<dbReference type="AlphaFoldDB" id="A0A137PIA2"/>
<reference evidence="4 5" key="1">
    <citation type="journal article" date="2015" name="Genome Biol. Evol.">
        <title>Phylogenomic analyses indicate that early fungi evolved digesting cell walls of algal ancestors of land plants.</title>
        <authorList>
            <person name="Chang Y."/>
            <person name="Wang S."/>
            <person name="Sekimoto S."/>
            <person name="Aerts A.L."/>
            <person name="Choi C."/>
            <person name="Clum A."/>
            <person name="LaButti K.M."/>
            <person name="Lindquist E.A."/>
            <person name="Yee Ngan C."/>
            <person name="Ohm R.A."/>
            <person name="Salamov A.A."/>
            <person name="Grigoriev I.V."/>
            <person name="Spatafora J.W."/>
            <person name="Berbee M.L."/>
        </authorList>
    </citation>
    <scope>NUCLEOTIDE SEQUENCE [LARGE SCALE GENOMIC DNA]</scope>
    <source>
        <strain evidence="4 5">NRRL 28638</strain>
    </source>
</reference>
<feature type="repeat" description="WD" evidence="3">
    <location>
        <begin position="233"/>
        <end position="272"/>
    </location>
</feature>
<dbReference type="Pfam" id="PF00400">
    <property type="entry name" value="WD40"/>
    <property type="match status" value="2"/>
</dbReference>
<dbReference type="InterPro" id="IPR019775">
    <property type="entry name" value="WD40_repeat_CS"/>
</dbReference>
<dbReference type="PROSITE" id="PS50294">
    <property type="entry name" value="WD_REPEATS_REGION"/>
    <property type="match status" value="1"/>
</dbReference>
<dbReference type="SUPFAM" id="SSF50978">
    <property type="entry name" value="WD40 repeat-like"/>
    <property type="match status" value="1"/>
</dbReference>
<proteinExistence type="predicted"/>
<dbReference type="InterPro" id="IPR001680">
    <property type="entry name" value="WD40_rpt"/>
</dbReference>
<protein>
    <submittedName>
        <fullName evidence="4">WD40 repeat-like protein</fullName>
    </submittedName>
</protein>
<dbReference type="PROSITE" id="PS50082">
    <property type="entry name" value="WD_REPEATS_2"/>
    <property type="match status" value="1"/>
</dbReference>
<keyword evidence="1 3" id="KW-0853">WD repeat</keyword>
<evidence type="ECO:0000256" key="2">
    <source>
        <dbReference type="ARBA" id="ARBA00022737"/>
    </source>
</evidence>
<dbReference type="EMBL" id="KQ964421">
    <property type="protein sequence ID" value="KXN74671.1"/>
    <property type="molecule type" value="Genomic_DNA"/>
</dbReference>
<evidence type="ECO:0000313" key="4">
    <source>
        <dbReference type="EMBL" id="KXN74671.1"/>
    </source>
</evidence>
<evidence type="ECO:0000313" key="5">
    <source>
        <dbReference type="Proteomes" id="UP000070444"/>
    </source>
</evidence>